<organism evidence="1 2">
    <name type="scientific">Hydrogenophaga luteola</name>
    <dbReference type="NCBI Taxonomy" id="1591122"/>
    <lineage>
        <taxon>Bacteria</taxon>
        <taxon>Pseudomonadati</taxon>
        <taxon>Pseudomonadota</taxon>
        <taxon>Betaproteobacteria</taxon>
        <taxon>Burkholderiales</taxon>
        <taxon>Comamonadaceae</taxon>
        <taxon>Hydrogenophaga</taxon>
    </lineage>
</organism>
<dbReference type="Proteomes" id="UP001595729">
    <property type="component" value="Unassembled WGS sequence"/>
</dbReference>
<gene>
    <name evidence="1" type="ORF">ACFOPI_21110</name>
</gene>
<dbReference type="EMBL" id="JBHRXX010000009">
    <property type="protein sequence ID" value="MFC3686103.1"/>
    <property type="molecule type" value="Genomic_DNA"/>
</dbReference>
<accession>A0ABV7W8E5</accession>
<sequence length="71" mass="7828">MAIQTVTTQEVQAEPLVSVAHTQSGELWDVIALIEAARMMPFDNPGESGDRLLRLAAEKLHAVQHAFNPYI</sequence>
<evidence type="ECO:0000313" key="1">
    <source>
        <dbReference type="EMBL" id="MFC3686103.1"/>
    </source>
</evidence>
<reference evidence="2" key="1">
    <citation type="journal article" date="2019" name="Int. J. Syst. Evol. Microbiol.">
        <title>The Global Catalogue of Microorganisms (GCM) 10K type strain sequencing project: providing services to taxonomists for standard genome sequencing and annotation.</title>
        <authorList>
            <consortium name="The Broad Institute Genomics Platform"/>
            <consortium name="The Broad Institute Genome Sequencing Center for Infectious Disease"/>
            <person name="Wu L."/>
            <person name="Ma J."/>
        </authorList>
    </citation>
    <scope>NUCLEOTIDE SEQUENCE [LARGE SCALE GENOMIC DNA]</scope>
    <source>
        <strain evidence="2">KCTC 42501</strain>
    </source>
</reference>
<evidence type="ECO:0000313" key="2">
    <source>
        <dbReference type="Proteomes" id="UP001595729"/>
    </source>
</evidence>
<protein>
    <submittedName>
        <fullName evidence="1">Uncharacterized protein</fullName>
    </submittedName>
</protein>
<name>A0ABV7W8E5_9BURK</name>
<keyword evidence="2" id="KW-1185">Reference proteome</keyword>
<proteinExistence type="predicted"/>
<comment type="caution">
    <text evidence="1">The sequence shown here is derived from an EMBL/GenBank/DDBJ whole genome shotgun (WGS) entry which is preliminary data.</text>
</comment>
<dbReference type="RefSeq" id="WP_382178384.1">
    <property type="nucleotide sequence ID" value="NZ_JBHRXX010000009.1"/>
</dbReference>